<protein>
    <submittedName>
        <fullName evidence="1">Uncharacterized protein</fullName>
    </submittedName>
</protein>
<proteinExistence type="predicted"/>
<accession>A0A0A8Z9W5</accession>
<evidence type="ECO:0000313" key="1">
    <source>
        <dbReference type="EMBL" id="JAD33530.1"/>
    </source>
</evidence>
<reference evidence="1" key="2">
    <citation type="journal article" date="2015" name="Data Brief">
        <title>Shoot transcriptome of the giant reed, Arundo donax.</title>
        <authorList>
            <person name="Barrero R.A."/>
            <person name="Guerrero F.D."/>
            <person name="Moolhuijzen P."/>
            <person name="Goolsby J.A."/>
            <person name="Tidwell J."/>
            <person name="Bellgard S.E."/>
            <person name="Bellgard M.I."/>
        </authorList>
    </citation>
    <scope>NUCLEOTIDE SEQUENCE</scope>
    <source>
        <tissue evidence="1">Shoot tissue taken approximately 20 cm above the soil surface</tissue>
    </source>
</reference>
<sequence length="25" mass="2901">MDSKTLCYIQMVALHQVVPIQLKIQ</sequence>
<dbReference type="AlphaFoldDB" id="A0A0A8Z9W5"/>
<reference evidence="1" key="1">
    <citation type="submission" date="2014-09" db="EMBL/GenBank/DDBJ databases">
        <authorList>
            <person name="Magalhaes I.L.F."/>
            <person name="Oliveira U."/>
            <person name="Santos F.R."/>
            <person name="Vidigal T.H.D.A."/>
            <person name="Brescovit A.D."/>
            <person name="Santos A.J."/>
        </authorList>
    </citation>
    <scope>NUCLEOTIDE SEQUENCE</scope>
    <source>
        <tissue evidence="1">Shoot tissue taken approximately 20 cm above the soil surface</tissue>
    </source>
</reference>
<name>A0A0A8Z9W5_ARUDO</name>
<organism evidence="1">
    <name type="scientific">Arundo donax</name>
    <name type="common">Giant reed</name>
    <name type="synonym">Donax arundinaceus</name>
    <dbReference type="NCBI Taxonomy" id="35708"/>
    <lineage>
        <taxon>Eukaryota</taxon>
        <taxon>Viridiplantae</taxon>
        <taxon>Streptophyta</taxon>
        <taxon>Embryophyta</taxon>
        <taxon>Tracheophyta</taxon>
        <taxon>Spermatophyta</taxon>
        <taxon>Magnoliopsida</taxon>
        <taxon>Liliopsida</taxon>
        <taxon>Poales</taxon>
        <taxon>Poaceae</taxon>
        <taxon>PACMAD clade</taxon>
        <taxon>Arundinoideae</taxon>
        <taxon>Arundineae</taxon>
        <taxon>Arundo</taxon>
    </lineage>
</organism>
<dbReference type="EMBL" id="GBRH01264365">
    <property type="protein sequence ID" value="JAD33530.1"/>
    <property type="molecule type" value="Transcribed_RNA"/>
</dbReference>